<feature type="domain" description="LRAT" evidence="6">
    <location>
        <begin position="10"/>
        <end position="123"/>
    </location>
</feature>
<evidence type="ECO:0000256" key="2">
    <source>
        <dbReference type="ARBA" id="ARBA00022679"/>
    </source>
</evidence>
<keyword evidence="3" id="KW-0378">Hydrolase</keyword>
<keyword evidence="5" id="KW-1133">Transmembrane helix</keyword>
<accession>A0A9Q0XPC6</accession>
<evidence type="ECO:0000256" key="5">
    <source>
        <dbReference type="SAM" id="Phobius"/>
    </source>
</evidence>
<dbReference type="GO" id="GO:0016410">
    <property type="term" value="F:N-acyltransferase activity"/>
    <property type="evidence" value="ECO:0007669"/>
    <property type="project" value="TreeGrafter"/>
</dbReference>
<comment type="caution">
    <text evidence="7">The sequence shown here is derived from an EMBL/GenBank/DDBJ whole genome shotgun (WGS) entry which is preliminary data.</text>
</comment>
<dbReference type="AlphaFoldDB" id="A0A9Q0XPC6"/>
<dbReference type="InterPro" id="IPR007053">
    <property type="entry name" value="LRAT_dom"/>
</dbReference>
<name>A0A9Q0XPC6_9SAUR</name>
<dbReference type="PROSITE" id="PS51934">
    <property type="entry name" value="LRAT"/>
    <property type="match status" value="1"/>
</dbReference>
<gene>
    <name evidence="7" type="ORF">JRQ81_018854</name>
</gene>
<proteinExistence type="inferred from homology"/>
<comment type="similarity">
    <text evidence="1">Belongs to the H-rev107 family.</text>
</comment>
<dbReference type="Proteomes" id="UP001142489">
    <property type="component" value="Unassembled WGS sequence"/>
</dbReference>
<keyword evidence="8" id="KW-1185">Reference proteome</keyword>
<dbReference type="Gene3D" id="3.90.1720.10">
    <property type="entry name" value="endopeptidase domain like (from Nostoc punctiforme)"/>
    <property type="match status" value="1"/>
</dbReference>
<sequence length="150" mass="16648">MNQDPQPGDLIEISRPFYQHWAVYVGNGYVVHLTPTDGAVGNSLASTNTKKALVKKDRLLDACGRHQWKVNNKYDKSHPPKNVEDIVRTALSYVGEEVAYNVLSRNCEHFATLVRYDQPDSQQAFGVVTLASLSSIAAGVFLIMLSLLRS</sequence>
<dbReference type="Pfam" id="PF04970">
    <property type="entry name" value="LRAT"/>
    <property type="match status" value="1"/>
</dbReference>
<evidence type="ECO:0000259" key="6">
    <source>
        <dbReference type="PROSITE" id="PS51934"/>
    </source>
</evidence>
<evidence type="ECO:0000313" key="7">
    <source>
        <dbReference type="EMBL" id="KAJ7322567.1"/>
    </source>
</evidence>
<keyword evidence="5" id="KW-0472">Membrane</keyword>
<dbReference type="InterPro" id="IPR051496">
    <property type="entry name" value="H-rev107_PLA/AT"/>
</dbReference>
<dbReference type="GO" id="GO:0005737">
    <property type="term" value="C:cytoplasm"/>
    <property type="evidence" value="ECO:0007669"/>
    <property type="project" value="TreeGrafter"/>
</dbReference>
<evidence type="ECO:0000256" key="4">
    <source>
        <dbReference type="ARBA" id="ARBA00023098"/>
    </source>
</evidence>
<keyword evidence="4" id="KW-0443">Lipid metabolism</keyword>
<protein>
    <recommendedName>
        <fullName evidence="6">LRAT domain-containing protein</fullName>
    </recommendedName>
</protein>
<dbReference type="SUPFAM" id="SSF54001">
    <property type="entry name" value="Cysteine proteinases"/>
    <property type="match status" value="1"/>
</dbReference>
<keyword evidence="2" id="KW-0808">Transferase</keyword>
<dbReference type="GO" id="GO:0004623">
    <property type="term" value="F:phospholipase A2 activity"/>
    <property type="evidence" value="ECO:0007669"/>
    <property type="project" value="TreeGrafter"/>
</dbReference>
<feature type="transmembrane region" description="Helical" evidence="5">
    <location>
        <begin position="124"/>
        <end position="148"/>
    </location>
</feature>
<keyword evidence="5" id="KW-0812">Transmembrane</keyword>
<dbReference type="PANTHER" id="PTHR13943:SF77">
    <property type="entry name" value="LRAT DOMAIN-CONTAINING PROTEIN"/>
    <property type="match status" value="1"/>
</dbReference>
<dbReference type="PANTHER" id="PTHR13943">
    <property type="entry name" value="HRAS-LIKE SUPPRESSOR - RELATED"/>
    <property type="match status" value="1"/>
</dbReference>
<dbReference type="EMBL" id="JAPFRF010000009">
    <property type="protein sequence ID" value="KAJ7322567.1"/>
    <property type="molecule type" value="Genomic_DNA"/>
</dbReference>
<evidence type="ECO:0000313" key="8">
    <source>
        <dbReference type="Proteomes" id="UP001142489"/>
    </source>
</evidence>
<reference evidence="7" key="1">
    <citation type="journal article" date="2023" name="DNA Res.">
        <title>Chromosome-level genome assembly of Phrynocephalus forsythii using third-generation DNA sequencing and Hi-C analysis.</title>
        <authorList>
            <person name="Qi Y."/>
            <person name="Zhao W."/>
            <person name="Zhao Y."/>
            <person name="Niu C."/>
            <person name="Cao S."/>
            <person name="Zhang Y."/>
        </authorList>
    </citation>
    <scope>NUCLEOTIDE SEQUENCE</scope>
    <source>
        <tissue evidence="7">Muscle</tissue>
    </source>
</reference>
<evidence type="ECO:0000256" key="3">
    <source>
        <dbReference type="ARBA" id="ARBA00022801"/>
    </source>
</evidence>
<dbReference type="InterPro" id="IPR038765">
    <property type="entry name" value="Papain-like_cys_pep_sf"/>
</dbReference>
<dbReference type="GO" id="GO:0070292">
    <property type="term" value="P:N-acylphosphatidylethanolamine metabolic process"/>
    <property type="evidence" value="ECO:0007669"/>
    <property type="project" value="TreeGrafter"/>
</dbReference>
<organism evidence="7 8">
    <name type="scientific">Phrynocephalus forsythii</name>
    <dbReference type="NCBI Taxonomy" id="171643"/>
    <lineage>
        <taxon>Eukaryota</taxon>
        <taxon>Metazoa</taxon>
        <taxon>Chordata</taxon>
        <taxon>Craniata</taxon>
        <taxon>Vertebrata</taxon>
        <taxon>Euteleostomi</taxon>
        <taxon>Lepidosauria</taxon>
        <taxon>Squamata</taxon>
        <taxon>Bifurcata</taxon>
        <taxon>Unidentata</taxon>
        <taxon>Episquamata</taxon>
        <taxon>Toxicofera</taxon>
        <taxon>Iguania</taxon>
        <taxon>Acrodonta</taxon>
        <taxon>Agamidae</taxon>
        <taxon>Agaminae</taxon>
        <taxon>Phrynocephalus</taxon>
    </lineage>
</organism>
<dbReference type="OrthoDB" id="421951at2759"/>
<evidence type="ECO:0000256" key="1">
    <source>
        <dbReference type="ARBA" id="ARBA00007824"/>
    </source>
</evidence>
<dbReference type="GO" id="GO:0008970">
    <property type="term" value="F:phospholipase A1 activity"/>
    <property type="evidence" value="ECO:0007669"/>
    <property type="project" value="TreeGrafter"/>
</dbReference>